<keyword evidence="2" id="KW-1185">Reference proteome</keyword>
<organism evidence="1 2">
    <name type="scientific">Flavobacterium johnsoniae (strain ATCC 17061 / DSM 2064 / JCM 8514 / BCRC 14874 / CCUG 350202 / NBRC 14942 / NCIMB 11054 / UW101)</name>
    <name type="common">Cytophaga johnsonae</name>
    <dbReference type="NCBI Taxonomy" id="376686"/>
    <lineage>
        <taxon>Bacteria</taxon>
        <taxon>Pseudomonadati</taxon>
        <taxon>Bacteroidota</taxon>
        <taxon>Flavobacteriia</taxon>
        <taxon>Flavobacteriales</taxon>
        <taxon>Flavobacteriaceae</taxon>
        <taxon>Flavobacterium</taxon>
    </lineage>
</organism>
<dbReference type="STRING" id="376686.Fjoh_3574"/>
<name>A5FDZ1_FLAJ1</name>
<dbReference type="OrthoDB" id="811374at2"/>
<dbReference type="KEGG" id="fjo:Fjoh_3574"/>
<dbReference type="Proteomes" id="UP000006694">
    <property type="component" value="Chromosome"/>
</dbReference>
<protein>
    <recommendedName>
        <fullName evidence="3">Restriction endonuclease type IV Mrr domain-containing protein</fullName>
    </recommendedName>
</protein>
<evidence type="ECO:0008006" key="3">
    <source>
        <dbReference type="Google" id="ProtNLM"/>
    </source>
</evidence>
<dbReference type="HOGENOM" id="CLU_558660_0_0_10"/>
<reference evidence="1 2" key="1">
    <citation type="journal article" date="2009" name="Appl. Environ. Microbiol.">
        <title>Novel features of the polysaccharide-digesting gliding bacterium Flavobacterium johnsoniae as revealed by genome sequence analysis.</title>
        <authorList>
            <person name="McBride M.J."/>
            <person name="Xie G."/>
            <person name="Martens E.C."/>
            <person name="Lapidus A."/>
            <person name="Henrissat B."/>
            <person name="Rhodes R.G."/>
            <person name="Goltsman E."/>
            <person name="Wang W."/>
            <person name="Xu J."/>
            <person name="Hunnicutt D.W."/>
            <person name="Staroscik A.M."/>
            <person name="Hoover T.R."/>
            <person name="Cheng Y.Q."/>
            <person name="Stein J.L."/>
        </authorList>
    </citation>
    <scope>NUCLEOTIDE SEQUENCE [LARGE SCALE GENOMIC DNA]</scope>
    <source>
        <strain evidence="2">ATCC 17061 / DSM 2064 / JCM 8514 / BCRC 14874 / CCUG 350202 / NBRC 14942 / NCIMB 11054 / UW101</strain>
    </source>
</reference>
<evidence type="ECO:0000313" key="1">
    <source>
        <dbReference type="EMBL" id="ABQ06588.1"/>
    </source>
</evidence>
<evidence type="ECO:0000313" key="2">
    <source>
        <dbReference type="Proteomes" id="UP000006694"/>
    </source>
</evidence>
<gene>
    <name evidence="1" type="ordered locus">Fjoh_3574</name>
</gene>
<sequence>MDIISDVEVKVELDNIAGKFPAFSGKNYPLEYLGAREFELLSYFIFKKDIENGIYKNKIDSVLLMKGGSDRGRDLLLQFKSKNVGILQCKRYEGLITKPGLGREIIKFAIHAIKDKSLITDLEDFTYYFVALKGFNEPATKFLTDYNKDAIDEVLLKPWTEEVLADNESLKHLKYENIFDDLISILSKIKIEPITGHDLDQKLKNSKDILAMFFEVEKVASEDMLRTVLAEFTGFKNDQDLEKLRVKLQHIPKEKRMYFGLFDVYGYDLGFYKRITRDAELINKLTVIRSEFSKHFVEYLGEEINKYILLFISGKTDVSPFTKSILNPYLFNKFAAIYSRSELGFLKDLLTEGAVADLKESIEDHKNDALKIGQMVLNGDYSSFYGEGELLEMKINLAKFLYCDFNSVDEMDTRFKEDMKIVKPILDYIESEIQKIMPTNPTIILGNGGLGESEEELRELFEKVQKLN</sequence>
<dbReference type="GeneID" id="31766483"/>
<dbReference type="eggNOG" id="COG5635">
    <property type="taxonomic scope" value="Bacteria"/>
</dbReference>
<dbReference type="EMBL" id="CP000685">
    <property type="protein sequence ID" value="ABQ06588.1"/>
    <property type="molecule type" value="Genomic_DNA"/>
</dbReference>
<dbReference type="AlphaFoldDB" id="A5FDZ1"/>
<proteinExistence type="predicted"/>
<dbReference type="RefSeq" id="WP_012025555.1">
    <property type="nucleotide sequence ID" value="NC_009441.1"/>
</dbReference>
<accession>A5FDZ1</accession>